<organism evidence="8 9">
    <name type="scientific">Lodderomyces beijingensis</name>
    <dbReference type="NCBI Taxonomy" id="1775926"/>
    <lineage>
        <taxon>Eukaryota</taxon>
        <taxon>Fungi</taxon>
        <taxon>Dikarya</taxon>
        <taxon>Ascomycota</taxon>
        <taxon>Saccharomycotina</taxon>
        <taxon>Pichiomycetes</taxon>
        <taxon>Debaryomycetaceae</taxon>
        <taxon>Candida/Lodderomyces clade</taxon>
        <taxon>Lodderomyces</taxon>
    </lineage>
</organism>
<comment type="similarity">
    <text evidence="1">Belongs to the peptidase S1C family.</text>
</comment>
<feature type="domain" description="PDZ" evidence="7">
    <location>
        <begin position="778"/>
        <end position="849"/>
    </location>
</feature>
<dbReference type="InterPro" id="IPR036034">
    <property type="entry name" value="PDZ_sf"/>
</dbReference>
<evidence type="ECO:0000313" key="8">
    <source>
        <dbReference type="EMBL" id="CAK9438816.1"/>
    </source>
</evidence>
<dbReference type="EMBL" id="OZ022407">
    <property type="protein sequence ID" value="CAK9438816.1"/>
    <property type="molecule type" value="Genomic_DNA"/>
</dbReference>
<dbReference type="Proteomes" id="UP001497383">
    <property type="component" value="Chromosome 3"/>
</dbReference>
<evidence type="ECO:0000256" key="1">
    <source>
        <dbReference type="ARBA" id="ARBA00010541"/>
    </source>
</evidence>
<protein>
    <recommendedName>
        <fullName evidence="2">Pro-apoptotic serine protease NMA111</fullName>
    </recommendedName>
    <alternativeName>
        <fullName evidence="3">Pro-apoptotic serine protease nma111</fullName>
    </alternativeName>
</protein>
<dbReference type="InterPro" id="IPR009003">
    <property type="entry name" value="Peptidase_S1_PA"/>
</dbReference>
<dbReference type="SMART" id="SM00228">
    <property type="entry name" value="PDZ"/>
    <property type="match status" value="2"/>
</dbReference>
<keyword evidence="6" id="KW-0645">Protease</keyword>
<dbReference type="PANTHER" id="PTHR46366:SF8">
    <property type="entry name" value="PRO-APOPTOTIC SERINE PROTEASE NMA111"/>
    <property type="match status" value="1"/>
</dbReference>
<evidence type="ECO:0000256" key="6">
    <source>
        <dbReference type="ARBA" id="ARBA00022825"/>
    </source>
</evidence>
<dbReference type="Gene3D" id="2.40.10.120">
    <property type="match status" value="2"/>
</dbReference>
<dbReference type="GeneID" id="92208236"/>
<keyword evidence="4" id="KW-0053">Apoptosis</keyword>
<keyword evidence="6" id="KW-0720">Serine protease</keyword>
<evidence type="ECO:0000256" key="3">
    <source>
        <dbReference type="ARBA" id="ARBA00021524"/>
    </source>
</evidence>
<dbReference type="SUPFAM" id="SSF50156">
    <property type="entry name" value="PDZ domain-like"/>
    <property type="match status" value="3"/>
</dbReference>
<dbReference type="PRINTS" id="PR00834">
    <property type="entry name" value="PROTEASES2C"/>
</dbReference>
<name>A0ABP0ZKZ3_9ASCO</name>
<dbReference type="RefSeq" id="XP_066829978.1">
    <property type="nucleotide sequence ID" value="XM_066973107.1"/>
</dbReference>
<dbReference type="Pfam" id="PF13365">
    <property type="entry name" value="Trypsin_2"/>
    <property type="match status" value="1"/>
</dbReference>
<proteinExistence type="inferred from homology"/>
<keyword evidence="6" id="KW-0378">Hydrolase</keyword>
<sequence>MKRNGEYSVNGTAKKQHIENNFDKELDIVVVEDEVKEADPDSDLGSDSSPISPVAPVFEFAGSNSDKWQSMIRKVVNSVVSIQFSHVASFDTETALVSEATGFVVDAERGLILTNRHVVGPGPFTGYVVFDNHESVDVKPIYRDPVHDFGFLQFDTKDVKYLELTKLDLEPSLARIGTEIRVVGNDNGEKLSILAGIISRIDRNAPDYGALTYNDFNTEYIQAAASATGGSSGSPVVNEDGKCVALQAGGSTEASTDFFLPVSRPKRALQCIQNDKPITRGDIQVEWQLKPFNECSRFGLTAEAEATARSLFPDRIGLLVAELILPGGPADGLIKEGDALISIEGEHISSFVRVDEILDEKVGQELTFVIQRSGREISHKIRISNLHDITPDRFVQVAGASFNNLSYQVARCFCLPVKGLYVSDGAGSFEFSTQDTLGFLVETIDDKPVSNLDEFVDLMKKLPDCARVPVTYRHVSDMHAEYVQTIYIDRHWYTSFKMAVRNDKTGIWDFTTLQDKPLPPVASVPQNAKFIDIPFNDSSKAPLSRLVRSFVQIRSLCPTGVDSHPFKKDIGYGVVIDAENGFVLVSRRFVPHYMCDIFVVFAESIDLAGEVVFLHPHLNYAIIKYDPKLILADVQSPKLSDTPLRRGDSSFFIGYNYNLRLITDEVKVSSVSSLNVTANTMSPRYRGTNLECVLLDSKVTHECNTGVLVDDDGRLRAFWLSYLGESNEQAFKMGLDVTDVLPVIRQLQANTIPQKLRMLDAEFASVTVFQGRTRGVPQEWITKFEEEAHDQIKFLSVDRVSAPSVGEEANPLKVGDIVLSVNGKLVKNMRDFGDMYEHDLLEFKVIRQKKELTLSVPSIDTKSLETSQVVSWSGALLQKPHIGVKQLMTKIPSEVYVTDKSACGPAHQYGIVPISFITHVNDQETKHLDDFVKAVEQIPDKTYVKLRMVSFDNIPAAISLKTDYHYFPTTVLTRDVQSGKWTSQQSNE</sequence>
<dbReference type="CDD" id="cd06786">
    <property type="entry name" value="cpPDZ1_ScNma111-like"/>
    <property type="match status" value="1"/>
</dbReference>
<dbReference type="InterPro" id="IPR001478">
    <property type="entry name" value="PDZ"/>
</dbReference>
<accession>A0ABP0ZKZ3</accession>
<evidence type="ECO:0000259" key="7">
    <source>
        <dbReference type="SMART" id="SM00228"/>
    </source>
</evidence>
<evidence type="ECO:0000256" key="4">
    <source>
        <dbReference type="ARBA" id="ARBA00022703"/>
    </source>
</evidence>
<dbReference type="PANTHER" id="PTHR46366">
    <property type="entry name" value="PRO-APOPTOTIC SERINE PROTEASE NMA111"/>
    <property type="match status" value="1"/>
</dbReference>
<dbReference type="CDD" id="cd10827">
    <property type="entry name" value="cpPDZ3_ScNma111-like"/>
    <property type="match status" value="1"/>
</dbReference>
<evidence type="ECO:0000256" key="2">
    <source>
        <dbReference type="ARBA" id="ARBA00020338"/>
    </source>
</evidence>
<dbReference type="Pfam" id="PF12812">
    <property type="entry name" value="PDZ_1"/>
    <property type="match status" value="2"/>
</dbReference>
<reference evidence="8 9" key="1">
    <citation type="submission" date="2024-03" db="EMBL/GenBank/DDBJ databases">
        <authorList>
            <person name="Brejova B."/>
        </authorList>
    </citation>
    <scope>NUCLEOTIDE SEQUENCE [LARGE SCALE GENOMIC DNA]</scope>
    <source>
        <strain evidence="8 9">CBS 14171</strain>
    </source>
</reference>
<dbReference type="InterPro" id="IPR025926">
    <property type="entry name" value="PDZ-like_dom"/>
</dbReference>
<keyword evidence="9" id="KW-1185">Reference proteome</keyword>
<keyword evidence="5" id="KW-0677">Repeat</keyword>
<dbReference type="InterPro" id="IPR001940">
    <property type="entry name" value="Peptidase_S1C"/>
</dbReference>
<evidence type="ECO:0000256" key="5">
    <source>
        <dbReference type="ARBA" id="ARBA00022737"/>
    </source>
</evidence>
<dbReference type="CDD" id="cd06719">
    <property type="entry name" value="PDZ2-4_Nma111p-like"/>
    <property type="match status" value="1"/>
</dbReference>
<feature type="domain" description="PDZ" evidence="7">
    <location>
        <begin position="296"/>
        <end position="374"/>
    </location>
</feature>
<gene>
    <name evidence="8" type="ORF">LODBEIA_P30400</name>
</gene>
<dbReference type="SUPFAM" id="SSF50494">
    <property type="entry name" value="Trypsin-like serine proteases"/>
    <property type="match status" value="2"/>
</dbReference>
<dbReference type="Gene3D" id="2.30.42.10">
    <property type="match status" value="2"/>
</dbReference>
<evidence type="ECO:0000313" key="9">
    <source>
        <dbReference type="Proteomes" id="UP001497383"/>
    </source>
</evidence>